<evidence type="ECO:0000313" key="1">
    <source>
        <dbReference type="EMBL" id="KAJ8113857.1"/>
    </source>
</evidence>
<dbReference type="EMBL" id="JAPHNI010000227">
    <property type="protein sequence ID" value="KAJ8113857.1"/>
    <property type="molecule type" value="Genomic_DNA"/>
</dbReference>
<dbReference type="Proteomes" id="UP001153331">
    <property type="component" value="Unassembled WGS sequence"/>
</dbReference>
<keyword evidence="2" id="KW-1185">Reference proteome</keyword>
<sequence length="83" mass="9082">MAPRMASLSLSLSLTVDVGIYCTVVQILLDHVAKDQTDATPAWVEDEEQGVWRNEADYTVKSSRADEADNTQTSINLQPITAS</sequence>
<gene>
    <name evidence="1" type="ORF">OPT61_g4113</name>
</gene>
<organism evidence="1 2">
    <name type="scientific">Boeremia exigua</name>
    <dbReference type="NCBI Taxonomy" id="749465"/>
    <lineage>
        <taxon>Eukaryota</taxon>
        <taxon>Fungi</taxon>
        <taxon>Dikarya</taxon>
        <taxon>Ascomycota</taxon>
        <taxon>Pezizomycotina</taxon>
        <taxon>Dothideomycetes</taxon>
        <taxon>Pleosporomycetidae</taxon>
        <taxon>Pleosporales</taxon>
        <taxon>Pleosporineae</taxon>
        <taxon>Didymellaceae</taxon>
        <taxon>Boeremia</taxon>
    </lineage>
</organism>
<evidence type="ECO:0000313" key="2">
    <source>
        <dbReference type="Proteomes" id="UP001153331"/>
    </source>
</evidence>
<reference evidence="1" key="1">
    <citation type="submission" date="2022-11" db="EMBL/GenBank/DDBJ databases">
        <title>Genome Sequence of Boeremia exigua.</title>
        <authorList>
            <person name="Buettner E."/>
        </authorList>
    </citation>
    <scope>NUCLEOTIDE SEQUENCE</scope>
    <source>
        <strain evidence="1">CU02</strain>
    </source>
</reference>
<name>A0ACC2IFF3_9PLEO</name>
<comment type="caution">
    <text evidence="1">The sequence shown here is derived from an EMBL/GenBank/DDBJ whole genome shotgun (WGS) entry which is preliminary data.</text>
</comment>
<proteinExistence type="predicted"/>
<protein>
    <submittedName>
        <fullName evidence="1">Uncharacterized protein</fullName>
    </submittedName>
</protein>
<accession>A0ACC2IFF3</accession>